<evidence type="ECO:0000313" key="1">
    <source>
        <dbReference type="EMBL" id="WXA97719.1"/>
    </source>
</evidence>
<dbReference type="SUPFAM" id="SSF53795">
    <property type="entry name" value="PEP carboxykinase-like"/>
    <property type="match status" value="1"/>
</dbReference>
<organism evidence="1 2">
    <name type="scientific">Pendulispora brunnea</name>
    <dbReference type="NCBI Taxonomy" id="2905690"/>
    <lineage>
        <taxon>Bacteria</taxon>
        <taxon>Pseudomonadati</taxon>
        <taxon>Myxococcota</taxon>
        <taxon>Myxococcia</taxon>
        <taxon>Myxococcales</taxon>
        <taxon>Sorangiineae</taxon>
        <taxon>Pendulisporaceae</taxon>
        <taxon>Pendulispora</taxon>
    </lineage>
</organism>
<dbReference type="RefSeq" id="WP_394848337.1">
    <property type="nucleotide sequence ID" value="NZ_CP089982.1"/>
</dbReference>
<keyword evidence="1" id="KW-0547">Nucleotide-binding</keyword>
<protein>
    <submittedName>
        <fullName evidence="1">ATP-binding protein</fullName>
    </submittedName>
</protein>
<proteinExistence type="predicted"/>
<accession>A0ABZ2KL88</accession>
<gene>
    <name evidence="1" type="ORF">LZC95_12850</name>
</gene>
<keyword evidence="1" id="KW-0067">ATP-binding</keyword>
<dbReference type="Gene3D" id="3.40.50.300">
    <property type="entry name" value="P-loop containing nucleotide triphosphate hydrolases"/>
    <property type="match status" value="1"/>
</dbReference>
<dbReference type="GO" id="GO:0005524">
    <property type="term" value="F:ATP binding"/>
    <property type="evidence" value="ECO:0007669"/>
    <property type="project" value="UniProtKB-KW"/>
</dbReference>
<keyword evidence="2" id="KW-1185">Reference proteome</keyword>
<name>A0ABZ2KL88_9BACT</name>
<sequence>MSRATLSAMPPGEVRWTSEIHTDGELRFRLGREGDRLIAEWPGICTLRAERDGSSSELLPAPDADPELIDKLHSGLARALLRHVSGELTLHASAAAIGGRAIACVGESHAGKSTAVAELVVNHGAELVSDDTLAIVLGDHGAGVIPTEPVSWLLPESRRALGFDADETFGKVPIAPIRAAQGQVPLGALVMLVFDDDIDTPTLRRLRGHDALEGLVPSVVRFILDEPELHRRELEQLTRLVSCVPVYELARPYRIEQLAAASEALRALAEGRGKP</sequence>
<evidence type="ECO:0000313" key="2">
    <source>
        <dbReference type="Proteomes" id="UP001379533"/>
    </source>
</evidence>
<reference evidence="1 2" key="1">
    <citation type="submission" date="2021-12" db="EMBL/GenBank/DDBJ databases">
        <title>Discovery of the Pendulisporaceae a myxobacterial family with distinct sporulation behavior and unique specialized metabolism.</title>
        <authorList>
            <person name="Garcia R."/>
            <person name="Popoff A."/>
            <person name="Bader C.D."/>
            <person name="Loehr J."/>
            <person name="Walesch S."/>
            <person name="Walt C."/>
            <person name="Boldt J."/>
            <person name="Bunk B."/>
            <person name="Haeckl F.J.F.P.J."/>
            <person name="Gunesch A.P."/>
            <person name="Birkelbach J."/>
            <person name="Nuebel U."/>
            <person name="Pietschmann T."/>
            <person name="Bach T."/>
            <person name="Mueller R."/>
        </authorList>
    </citation>
    <scope>NUCLEOTIDE SEQUENCE [LARGE SCALE GENOMIC DNA]</scope>
    <source>
        <strain evidence="1 2">MSr12523</strain>
    </source>
</reference>
<dbReference type="EMBL" id="CP089982">
    <property type="protein sequence ID" value="WXA97719.1"/>
    <property type="molecule type" value="Genomic_DNA"/>
</dbReference>
<dbReference type="Proteomes" id="UP001379533">
    <property type="component" value="Chromosome"/>
</dbReference>
<dbReference type="InterPro" id="IPR027417">
    <property type="entry name" value="P-loop_NTPase"/>
</dbReference>